<reference evidence="1 2" key="1">
    <citation type="submission" date="2020-08" db="EMBL/GenBank/DDBJ databases">
        <title>Genomic Encyclopedia of Type Strains, Phase III (KMG-III): the genomes of soil and plant-associated and newly described type strains.</title>
        <authorList>
            <person name="Whitman W."/>
        </authorList>
    </citation>
    <scope>NUCLEOTIDE SEQUENCE [LARGE SCALE GENOMIC DNA]</scope>
    <source>
        <strain evidence="1 2">CECT 5862</strain>
    </source>
</reference>
<evidence type="ECO:0000313" key="2">
    <source>
        <dbReference type="Proteomes" id="UP000570361"/>
    </source>
</evidence>
<dbReference type="AlphaFoldDB" id="A0A7W5AXV4"/>
<proteinExistence type="predicted"/>
<evidence type="ECO:0000313" key="1">
    <source>
        <dbReference type="EMBL" id="MBB3110764.1"/>
    </source>
</evidence>
<dbReference type="EMBL" id="JACHXK010000005">
    <property type="protein sequence ID" value="MBB3110764.1"/>
    <property type="molecule type" value="Genomic_DNA"/>
</dbReference>
<dbReference type="RefSeq" id="WP_183600651.1">
    <property type="nucleotide sequence ID" value="NZ_JACHXK010000005.1"/>
</dbReference>
<protein>
    <submittedName>
        <fullName evidence="1">Uncharacterized protein</fullName>
    </submittedName>
</protein>
<name>A0A7W5AXV4_9BACL</name>
<keyword evidence="2" id="KW-1185">Reference proteome</keyword>
<gene>
    <name evidence="1" type="ORF">FHS18_002831</name>
</gene>
<comment type="caution">
    <text evidence="1">The sequence shown here is derived from an EMBL/GenBank/DDBJ whole genome shotgun (WGS) entry which is preliminary data.</text>
</comment>
<sequence>MAAFDEYMREKESIDELLASGYRITAIREDLDGAAVLFKRAGTPAEVSELQLLTADARKYVVTLLFAALQETASASEPA</sequence>
<dbReference type="Proteomes" id="UP000570361">
    <property type="component" value="Unassembled WGS sequence"/>
</dbReference>
<organism evidence="1 2">
    <name type="scientific">Paenibacillus phyllosphaerae</name>
    <dbReference type="NCBI Taxonomy" id="274593"/>
    <lineage>
        <taxon>Bacteria</taxon>
        <taxon>Bacillati</taxon>
        <taxon>Bacillota</taxon>
        <taxon>Bacilli</taxon>
        <taxon>Bacillales</taxon>
        <taxon>Paenibacillaceae</taxon>
        <taxon>Paenibacillus</taxon>
    </lineage>
</organism>
<accession>A0A7W5AXV4</accession>